<name>A0A511V5J2_9BACL</name>
<dbReference type="Proteomes" id="UP000321157">
    <property type="component" value="Unassembled WGS sequence"/>
</dbReference>
<sequence length="74" mass="8934">MSPDFMVLTERNDYYIHMVGWFTDAARPDRKKIAKNLLLSSKQCLKCLLFWKNGYITKRFYCLKEDTYEQDRAD</sequence>
<evidence type="ECO:0000313" key="2">
    <source>
        <dbReference type="Proteomes" id="UP000321157"/>
    </source>
</evidence>
<reference evidence="1 2" key="1">
    <citation type="submission" date="2019-07" db="EMBL/GenBank/DDBJ databases">
        <title>Whole genome shotgun sequence of Aneurinibacillus danicus NBRC 102444.</title>
        <authorList>
            <person name="Hosoyama A."/>
            <person name="Uohara A."/>
            <person name="Ohji S."/>
            <person name="Ichikawa N."/>
        </authorList>
    </citation>
    <scope>NUCLEOTIDE SEQUENCE [LARGE SCALE GENOMIC DNA]</scope>
    <source>
        <strain evidence="1 2">NBRC 102444</strain>
    </source>
</reference>
<gene>
    <name evidence="1" type="ORF">ADA01nite_16660</name>
</gene>
<dbReference type="AlphaFoldDB" id="A0A511V5J2"/>
<keyword evidence="2" id="KW-1185">Reference proteome</keyword>
<dbReference type="EMBL" id="BJXX01000068">
    <property type="protein sequence ID" value="GEN34206.1"/>
    <property type="molecule type" value="Genomic_DNA"/>
</dbReference>
<protein>
    <submittedName>
        <fullName evidence="1">Uncharacterized protein</fullName>
    </submittedName>
</protein>
<proteinExistence type="predicted"/>
<accession>A0A511V5J2</accession>
<evidence type="ECO:0000313" key="1">
    <source>
        <dbReference type="EMBL" id="GEN34206.1"/>
    </source>
</evidence>
<organism evidence="1 2">
    <name type="scientific">Aneurinibacillus danicus</name>
    <dbReference type="NCBI Taxonomy" id="267746"/>
    <lineage>
        <taxon>Bacteria</taxon>
        <taxon>Bacillati</taxon>
        <taxon>Bacillota</taxon>
        <taxon>Bacilli</taxon>
        <taxon>Bacillales</taxon>
        <taxon>Paenibacillaceae</taxon>
        <taxon>Aneurinibacillus group</taxon>
        <taxon>Aneurinibacillus</taxon>
    </lineage>
</organism>
<comment type="caution">
    <text evidence="1">The sequence shown here is derived from an EMBL/GenBank/DDBJ whole genome shotgun (WGS) entry which is preliminary data.</text>
</comment>